<protein>
    <submittedName>
        <fullName evidence="9">Transcriptional regulator</fullName>
    </submittedName>
</protein>
<dbReference type="GO" id="GO:0003700">
    <property type="term" value="F:DNA-binding transcription factor activity"/>
    <property type="evidence" value="ECO:0007669"/>
    <property type="project" value="InterPro"/>
</dbReference>
<evidence type="ECO:0000256" key="1">
    <source>
        <dbReference type="ARBA" id="ARBA00001947"/>
    </source>
</evidence>
<keyword evidence="2" id="KW-0489">Methyltransferase</keyword>
<accession>A0A0N0M0H2</accession>
<dbReference type="Proteomes" id="UP000037848">
    <property type="component" value="Unassembled WGS sequence"/>
</dbReference>
<dbReference type="EMBL" id="LHPH01000008">
    <property type="protein sequence ID" value="KPH63449.1"/>
    <property type="molecule type" value="Genomic_DNA"/>
</dbReference>
<proteinExistence type="predicted"/>
<dbReference type="GO" id="GO:0005737">
    <property type="term" value="C:cytoplasm"/>
    <property type="evidence" value="ECO:0007669"/>
    <property type="project" value="TreeGrafter"/>
</dbReference>
<dbReference type="SUPFAM" id="SSF46689">
    <property type="entry name" value="Homeodomain-like"/>
    <property type="match status" value="2"/>
</dbReference>
<dbReference type="GO" id="GO:0032993">
    <property type="term" value="C:protein-DNA complex"/>
    <property type="evidence" value="ECO:0007669"/>
    <property type="project" value="TreeGrafter"/>
</dbReference>
<dbReference type="PANTHER" id="PTHR43003:SF13">
    <property type="entry name" value="DNA-3-METHYLADENINE GLYCOSYLASE 2"/>
    <property type="match status" value="1"/>
</dbReference>
<dbReference type="InterPro" id="IPR010316">
    <property type="entry name" value="AlkA_N"/>
</dbReference>
<evidence type="ECO:0000259" key="8">
    <source>
        <dbReference type="PROSITE" id="PS01124"/>
    </source>
</evidence>
<dbReference type="InterPro" id="IPR037046">
    <property type="entry name" value="AlkA_N_sf"/>
</dbReference>
<evidence type="ECO:0000256" key="6">
    <source>
        <dbReference type="ARBA" id="ARBA00023163"/>
    </source>
</evidence>
<dbReference type="PATRIC" id="fig|187330.3.peg.3914"/>
<dbReference type="SMART" id="SM01009">
    <property type="entry name" value="AlkA_N"/>
    <property type="match status" value="1"/>
</dbReference>
<evidence type="ECO:0000256" key="4">
    <source>
        <dbReference type="ARBA" id="ARBA00023015"/>
    </source>
</evidence>
<dbReference type="PANTHER" id="PTHR43003">
    <property type="entry name" value="DNA-3-METHYLADENINE GLYCOSYLASE"/>
    <property type="match status" value="1"/>
</dbReference>
<dbReference type="GO" id="GO:0006285">
    <property type="term" value="P:base-excision repair, AP site formation"/>
    <property type="evidence" value="ECO:0007669"/>
    <property type="project" value="TreeGrafter"/>
</dbReference>
<dbReference type="SUPFAM" id="SSF48150">
    <property type="entry name" value="DNA-glycosylase"/>
    <property type="match status" value="1"/>
</dbReference>
<evidence type="ECO:0000256" key="7">
    <source>
        <dbReference type="ARBA" id="ARBA00023204"/>
    </source>
</evidence>
<gene>
    <name evidence="9" type="ORF">ADS77_09185</name>
</gene>
<dbReference type="OrthoDB" id="9811249at2"/>
<dbReference type="AlphaFoldDB" id="A0A0N0M0H2"/>
<reference evidence="9 10" key="1">
    <citation type="submission" date="2015-08" db="EMBL/GenBank/DDBJ databases">
        <title>Draft Genome Sequence of Pseudoalteromonas porphyrae UCD-SED14.</title>
        <authorList>
            <person name="Coil D.A."/>
            <person name="Jospin G."/>
            <person name="Lee R.D."/>
            <person name="Eisen J.A."/>
        </authorList>
    </citation>
    <scope>NUCLEOTIDE SEQUENCE [LARGE SCALE GENOMIC DNA]</scope>
    <source>
        <strain evidence="9 10">UCD-SED14</strain>
    </source>
</reference>
<dbReference type="GO" id="GO:0008270">
    <property type="term" value="F:zinc ion binding"/>
    <property type="evidence" value="ECO:0007669"/>
    <property type="project" value="InterPro"/>
</dbReference>
<dbReference type="SUPFAM" id="SSF55945">
    <property type="entry name" value="TATA-box binding protein-like"/>
    <property type="match status" value="1"/>
</dbReference>
<dbReference type="Pfam" id="PF02805">
    <property type="entry name" value="Ada_Zn_binding"/>
    <property type="match status" value="1"/>
</dbReference>
<dbReference type="Gene3D" id="3.30.310.20">
    <property type="entry name" value="DNA-3-methyladenine glycosylase AlkA, N-terminal domain"/>
    <property type="match status" value="1"/>
</dbReference>
<dbReference type="InterPro" id="IPR035451">
    <property type="entry name" value="Ada-like_dom_sf"/>
</dbReference>
<evidence type="ECO:0000313" key="9">
    <source>
        <dbReference type="EMBL" id="KPH63449.1"/>
    </source>
</evidence>
<keyword evidence="3" id="KW-0227">DNA damage</keyword>
<dbReference type="SUPFAM" id="SSF57884">
    <property type="entry name" value="Ada DNA repair protein, N-terminal domain (N-Ada 10)"/>
    <property type="match status" value="1"/>
</dbReference>
<dbReference type="STRING" id="187330.AMS58_10535"/>
<dbReference type="PROSITE" id="PS01124">
    <property type="entry name" value="HTH_ARAC_FAMILY_2"/>
    <property type="match status" value="1"/>
</dbReference>
<dbReference type="RefSeq" id="WP_054454017.1">
    <property type="nucleotide sequence ID" value="NZ_LHPH01000008.1"/>
</dbReference>
<feature type="domain" description="HTH araC/xylS-type" evidence="8">
    <location>
        <begin position="85"/>
        <end position="183"/>
    </location>
</feature>
<dbReference type="SMART" id="SM00342">
    <property type="entry name" value="HTH_ARAC"/>
    <property type="match status" value="1"/>
</dbReference>
<dbReference type="InterPro" id="IPR009057">
    <property type="entry name" value="Homeodomain-like_sf"/>
</dbReference>
<dbReference type="Gene3D" id="1.10.10.60">
    <property type="entry name" value="Homeodomain-like"/>
    <property type="match status" value="1"/>
</dbReference>
<dbReference type="InterPro" id="IPR004026">
    <property type="entry name" value="Ada_DNA_repair_Zn-bd"/>
</dbReference>
<evidence type="ECO:0000313" key="10">
    <source>
        <dbReference type="Proteomes" id="UP000037848"/>
    </source>
</evidence>
<dbReference type="GO" id="GO:0006307">
    <property type="term" value="P:DNA alkylation repair"/>
    <property type="evidence" value="ECO:0007669"/>
    <property type="project" value="TreeGrafter"/>
</dbReference>
<keyword evidence="5" id="KW-0010">Activator</keyword>
<dbReference type="GO" id="GO:0043916">
    <property type="term" value="F:DNA-7-methylguanine glycosylase activity"/>
    <property type="evidence" value="ECO:0007669"/>
    <property type="project" value="TreeGrafter"/>
</dbReference>
<dbReference type="GO" id="GO:0008168">
    <property type="term" value="F:methyltransferase activity"/>
    <property type="evidence" value="ECO:0007669"/>
    <property type="project" value="UniProtKB-KW"/>
</dbReference>
<comment type="caution">
    <text evidence="9">The sequence shown here is derived from an EMBL/GenBank/DDBJ whole genome shotgun (WGS) entry which is preliminary data.</text>
</comment>
<evidence type="ECO:0000256" key="5">
    <source>
        <dbReference type="ARBA" id="ARBA00023159"/>
    </source>
</evidence>
<evidence type="ECO:0000256" key="2">
    <source>
        <dbReference type="ARBA" id="ARBA00022603"/>
    </source>
</evidence>
<dbReference type="GO" id="GO:0032131">
    <property type="term" value="F:alkylated DNA binding"/>
    <property type="evidence" value="ECO:0007669"/>
    <property type="project" value="TreeGrafter"/>
</dbReference>
<dbReference type="Gene3D" id="3.40.10.10">
    <property type="entry name" value="DNA Methylphosphotriester Repair Domain"/>
    <property type="match status" value="1"/>
</dbReference>
<dbReference type="GO" id="GO:0008725">
    <property type="term" value="F:DNA-3-methyladenine glycosylase activity"/>
    <property type="evidence" value="ECO:0007669"/>
    <property type="project" value="TreeGrafter"/>
</dbReference>
<keyword evidence="10" id="KW-1185">Reference proteome</keyword>
<keyword evidence="6" id="KW-0804">Transcription</keyword>
<keyword evidence="2" id="KW-0808">Transferase</keyword>
<name>A0A0N0M0H2_9GAMM</name>
<dbReference type="Pfam" id="PF12833">
    <property type="entry name" value="HTH_18"/>
    <property type="match status" value="1"/>
</dbReference>
<dbReference type="InterPro" id="IPR011257">
    <property type="entry name" value="DNA_glycosylase"/>
</dbReference>
<keyword evidence="7" id="KW-0234">DNA repair</keyword>
<comment type="cofactor">
    <cofactor evidence="1">
        <name>Zn(2+)</name>
        <dbReference type="ChEBI" id="CHEBI:29105"/>
    </cofactor>
</comment>
<dbReference type="InterPro" id="IPR018060">
    <property type="entry name" value="HTH_AraC"/>
</dbReference>
<organism evidence="9 10">
    <name type="scientific">Pseudoalteromonas porphyrae</name>
    <dbReference type="NCBI Taxonomy" id="187330"/>
    <lineage>
        <taxon>Bacteria</taxon>
        <taxon>Pseudomonadati</taxon>
        <taxon>Pseudomonadota</taxon>
        <taxon>Gammaproteobacteria</taxon>
        <taxon>Alteromonadales</taxon>
        <taxon>Pseudoalteromonadaceae</taxon>
        <taxon>Pseudoalteromonas</taxon>
    </lineage>
</organism>
<dbReference type="Pfam" id="PF06029">
    <property type="entry name" value="AlkA_N"/>
    <property type="match status" value="1"/>
</dbReference>
<dbReference type="Gene3D" id="1.10.340.30">
    <property type="entry name" value="Hypothetical protein, domain 2"/>
    <property type="match status" value="1"/>
</dbReference>
<dbReference type="GO" id="GO:0043565">
    <property type="term" value="F:sequence-specific DNA binding"/>
    <property type="evidence" value="ECO:0007669"/>
    <property type="project" value="InterPro"/>
</dbReference>
<sequence length="453" mass="51519">MDNSHWQRARQSRDHRFDGVFFIAVKSTGIYCRPICPAPTAKEHNVQYYQYAHSAAQAGFRPCIRCRPDSAPGSGAWQGTKTSALRAKYLIDQNLIQPQNCEHLAARLGVSSRYLRRLFMQYFGISVTQYRLFNQCHFAKKLLQETHLPVSQIAFASGFSSIRRFNDAFLQQLHICPSKMRATNKPSNPTLTIKLPFRPPYNWAALHQFLARRLISPMEWLSDNSYGRSFNTHGCKGQFTAEFIEQKHHFLVSIDIDEPRYLHPILTQIRRILDLDADTTLIEDHLETHTHGAIKLTTGLRLPGIWSTFEAGIRAVLGQQVSVTAAHNLVAQLVQALGEKEQDRIYFPHPQAVANSELDFFKMPQARKNALRALAQFCADNPDCEQLDEWLGLKGIGPWTVNYAKLRGQSQPDILLAGDLGVKKAQAAAKPFNDELCAPFRSYLTFQLWQQLL</sequence>
<dbReference type="InterPro" id="IPR051912">
    <property type="entry name" value="Alkylbase_DNA_Glycosylase/TA"/>
</dbReference>
<dbReference type="GO" id="GO:0032259">
    <property type="term" value="P:methylation"/>
    <property type="evidence" value="ECO:0007669"/>
    <property type="project" value="UniProtKB-KW"/>
</dbReference>
<evidence type="ECO:0000256" key="3">
    <source>
        <dbReference type="ARBA" id="ARBA00022763"/>
    </source>
</evidence>
<keyword evidence="4" id="KW-0805">Transcription regulation</keyword>